<dbReference type="Gene3D" id="3.30.70.270">
    <property type="match status" value="1"/>
</dbReference>
<dbReference type="EC" id="2.7.7.65" evidence="2"/>
<evidence type="ECO:0000313" key="6">
    <source>
        <dbReference type="EMBL" id="QNT06269.1"/>
    </source>
</evidence>
<dbReference type="NCBIfam" id="TIGR00254">
    <property type="entry name" value="GGDEF"/>
    <property type="match status" value="1"/>
</dbReference>
<feature type="domain" description="PAS" evidence="4">
    <location>
        <begin position="7"/>
        <end position="63"/>
    </location>
</feature>
<dbReference type="SUPFAM" id="SSF55785">
    <property type="entry name" value="PYP-like sensor domain (PAS domain)"/>
    <property type="match status" value="1"/>
</dbReference>
<dbReference type="PANTHER" id="PTHR45138:SF9">
    <property type="entry name" value="DIGUANYLATE CYCLASE DGCM-RELATED"/>
    <property type="match status" value="1"/>
</dbReference>
<dbReference type="Pfam" id="PF08447">
    <property type="entry name" value="PAS_3"/>
    <property type="match status" value="1"/>
</dbReference>
<dbReference type="Gene3D" id="3.30.450.20">
    <property type="entry name" value="PAS domain"/>
    <property type="match status" value="1"/>
</dbReference>
<dbReference type="InterPro" id="IPR029016">
    <property type="entry name" value="GAF-like_dom_sf"/>
</dbReference>
<comment type="cofactor">
    <cofactor evidence="1">
        <name>Mg(2+)</name>
        <dbReference type="ChEBI" id="CHEBI:18420"/>
    </cofactor>
</comment>
<evidence type="ECO:0000256" key="1">
    <source>
        <dbReference type="ARBA" id="ARBA00001946"/>
    </source>
</evidence>
<dbReference type="SMART" id="SM00065">
    <property type="entry name" value="GAF"/>
    <property type="match status" value="1"/>
</dbReference>
<dbReference type="SUPFAM" id="SSF55073">
    <property type="entry name" value="Nucleotide cyclase"/>
    <property type="match status" value="1"/>
</dbReference>
<dbReference type="InterPro" id="IPR029787">
    <property type="entry name" value="Nucleotide_cyclase"/>
</dbReference>
<reference evidence="6 7" key="1">
    <citation type="submission" date="2020-09" db="EMBL/GenBank/DDBJ databases">
        <title>Complete genome sequence of an Arctic sea ice bacterium Marinomonas arctica BSI20414.</title>
        <authorList>
            <person name="Liao L."/>
            <person name="Chen B."/>
        </authorList>
    </citation>
    <scope>NUCLEOTIDE SEQUENCE [LARGE SCALE GENOMIC DNA]</scope>
    <source>
        <strain evidence="6 7">BSI20414</strain>
    </source>
</reference>
<evidence type="ECO:0000259" key="4">
    <source>
        <dbReference type="PROSITE" id="PS50112"/>
    </source>
</evidence>
<dbReference type="Pfam" id="PF00990">
    <property type="entry name" value="GGDEF"/>
    <property type="match status" value="1"/>
</dbReference>
<dbReference type="EMBL" id="CP061081">
    <property type="protein sequence ID" value="QNT06269.1"/>
    <property type="molecule type" value="Genomic_DNA"/>
</dbReference>
<keyword evidence="7" id="KW-1185">Reference proteome</keyword>
<dbReference type="SMART" id="SM00267">
    <property type="entry name" value="GGDEF"/>
    <property type="match status" value="1"/>
</dbReference>
<accession>A0A7H1J703</accession>
<dbReference type="InterPro" id="IPR000014">
    <property type="entry name" value="PAS"/>
</dbReference>
<dbReference type="PANTHER" id="PTHR45138">
    <property type="entry name" value="REGULATORY COMPONENTS OF SENSORY TRANSDUCTION SYSTEM"/>
    <property type="match status" value="1"/>
</dbReference>
<dbReference type="InterPro" id="IPR003018">
    <property type="entry name" value="GAF"/>
</dbReference>
<dbReference type="KEGG" id="mard:IBG28_00965"/>
<dbReference type="InterPro" id="IPR050469">
    <property type="entry name" value="Diguanylate_Cyclase"/>
</dbReference>
<protein>
    <recommendedName>
        <fullName evidence="2">diguanylate cyclase</fullName>
        <ecNumber evidence="2">2.7.7.65</ecNumber>
    </recommendedName>
</protein>
<dbReference type="AlphaFoldDB" id="A0A7H1J703"/>
<evidence type="ECO:0000259" key="5">
    <source>
        <dbReference type="PROSITE" id="PS50887"/>
    </source>
</evidence>
<name>A0A7H1J703_9GAMM</name>
<comment type="catalytic activity">
    <reaction evidence="3">
        <text>2 GTP = 3',3'-c-di-GMP + 2 diphosphate</text>
        <dbReference type="Rhea" id="RHEA:24898"/>
        <dbReference type="ChEBI" id="CHEBI:33019"/>
        <dbReference type="ChEBI" id="CHEBI:37565"/>
        <dbReference type="ChEBI" id="CHEBI:58805"/>
        <dbReference type="EC" id="2.7.7.65"/>
    </reaction>
</comment>
<dbReference type="InterPro" id="IPR043128">
    <property type="entry name" value="Rev_trsase/Diguanyl_cyclase"/>
</dbReference>
<gene>
    <name evidence="6" type="ORF">IBG28_00965</name>
</gene>
<dbReference type="OrthoDB" id="9812358at2"/>
<dbReference type="SUPFAM" id="SSF55781">
    <property type="entry name" value="GAF domain-like"/>
    <property type="match status" value="1"/>
</dbReference>
<dbReference type="GO" id="GO:0052621">
    <property type="term" value="F:diguanylate cyclase activity"/>
    <property type="evidence" value="ECO:0007669"/>
    <property type="project" value="UniProtKB-EC"/>
</dbReference>
<dbReference type="CDD" id="cd01949">
    <property type="entry name" value="GGDEF"/>
    <property type="match status" value="1"/>
</dbReference>
<feature type="domain" description="GGDEF" evidence="5">
    <location>
        <begin position="329"/>
        <end position="464"/>
    </location>
</feature>
<dbReference type="CDD" id="cd00130">
    <property type="entry name" value="PAS"/>
    <property type="match status" value="1"/>
</dbReference>
<sequence>MENRPETTIQLERVLETVPIAVAWSSIASDRIDYINESFSTLFGYLLEDLPDLKTWYEHVFPDPRYYQQVIEPWIRDYLENVPVEGLSTRMFCKDGSIKKVRISFSIVADKRLWYFNDLTDYWIAEKRLRARSDMLEMVAKSSALTDILDVIVKQIQQESPLSLCSVLLFDQAEQCLRLGAAPDFPDFYNKAVDGIKIGLNVGSCGTAAYLKTRVIVDDIFSHRYWQDYTQLAAQAGLAACWSDPIMSSKGDLLGTFAVYKRVPSSPTKKEFEMIHFASNLASIAIESFRVQEELEQRAYFDHLTGLANRGHFFQQFEDVLSKAIAENAPLAVLMMDVDHFKSVNDAYGHKVGDSLLQKLAEMSLSILRKGDIIGRIGGEEFAVLLPATDQQEAFRVAQRLRENIEKGVVFSTGAHIVSFTVSLGVAYRQHNKCTTVTELLNAADHALYEAKAAGRNCVFSSQHQL</sequence>
<dbReference type="InterPro" id="IPR013655">
    <property type="entry name" value="PAS_fold_3"/>
</dbReference>
<dbReference type="RefSeq" id="WP_111608512.1">
    <property type="nucleotide sequence ID" value="NZ_BMLJ01000008.1"/>
</dbReference>
<dbReference type="Gene3D" id="3.30.450.40">
    <property type="match status" value="1"/>
</dbReference>
<evidence type="ECO:0000313" key="7">
    <source>
        <dbReference type="Proteomes" id="UP000516370"/>
    </source>
</evidence>
<dbReference type="PROSITE" id="PS50112">
    <property type="entry name" value="PAS"/>
    <property type="match status" value="1"/>
</dbReference>
<dbReference type="Pfam" id="PF13185">
    <property type="entry name" value="GAF_2"/>
    <property type="match status" value="1"/>
</dbReference>
<evidence type="ECO:0000256" key="3">
    <source>
        <dbReference type="ARBA" id="ARBA00034247"/>
    </source>
</evidence>
<dbReference type="FunFam" id="3.30.70.270:FF:000001">
    <property type="entry name" value="Diguanylate cyclase domain protein"/>
    <property type="match status" value="1"/>
</dbReference>
<dbReference type="InterPro" id="IPR035965">
    <property type="entry name" value="PAS-like_dom_sf"/>
</dbReference>
<evidence type="ECO:0000256" key="2">
    <source>
        <dbReference type="ARBA" id="ARBA00012528"/>
    </source>
</evidence>
<proteinExistence type="predicted"/>
<organism evidence="6 7">
    <name type="scientific">Marinomonas arctica</name>
    <dbReference type="NCBI Taxonomy" id="383750"/>
    <lineage>
        <taxon>Bacteria</taxon>
        <taxon>Pseudomonadati</taxon>
        <taxon>Pseudomonadota</taxon>
        <taxon>Gammaproteobacteria</taxon>
        <taxon>Oceanospirillales</taxon>
        <taxon>Oceanospirillaceae</taxon>
        <taxon>Marinomonas</taxon>
    </lineage>
</organism>
<dbReference type="Proteomes" id="UP000516370">
    <property type="component" value="Chromosome"/>
</dbReference>
<dbReference type="InterPro" id="IPR000160">
    <property type="entry name" value="GGDEF_dom"/>
</dbReference>
<dbReference type="PROSITE" id="PS50887">
    <property type="entry name" value="GGDEF"/>
    <property type="match status" value="1"/>
</dbReference>